<organism evidence="1 2">
    <name type="scientific">Pochonia chlamydosporia 170</name>
    <dbReference type="NCBI Taxonomy" id="1380566"/>
    <lineage>
        <taxon>Eukaryota</taxon>
        <taxon>Fungi</taxon>
        <taxon>Dikarya</taxon>
        <taxon>Ascomycota</taxon>
        <taxon>Pezizomycotina</taxon>
        <taxon>Sordariomycetes</taxon>
        <taxon>Hypocreomycetidae</taxon>
        <taxon>Hypocreales</taxon>
        <taxon>Clavicipitaceae</taxon>
        <taxon>Pochonia</taxon>
    </lineage>
</organism>
<comment type="caution">
    <text evidence="1">The sequence shown here is derived from an EMBL/GenBank/DDBJ whole genome shotgun (WGS) entry which is preliminary data.</text>
</comment>
<dbReference type="KEGG" id="pchm:VFPPC_15816"/>
<sequence length="404" mass="44314">MLDPPDQTRPALFGVTGSSDDARNFRISAAGPVGSTPVWSGASGRSWVHVVSYYPHTSGGRDMKAPASIHTRLDFTCTRHLQSGPICTSIARLLVNLELWAAIRAPWSVLTYIKLEFGPVRHAMSIPPCPSIWPRRGTFKLTWTDGLVDQQFVNFVALGTWRLALGLSFPVDRQGVSDVKSGAGQLRQVHTNVLDSTYGLVQCRTLVHVSTCIDPGQRRPGSTGEREAARQSWIIHGTCKIGDSMTLPSLSLLSFQSLSLFPSTPRVGLACLVWLGLVPFDGQVETHTPDQTRQKLNPPIQIQLGRQQPALIEHTPPWPKFNPSPGWHMESSTRLPFNVARSPALSLCRSVACWLARHDLMYSLSLGTLFLSGVKSPSCLVWFDSPCPAWNVSTINASALPRPI</sequence>
<dbReference type="Proteomes" id="UP000078397">
    <property type="component" value="Unassembled WGS sequence"/>
</dbReference>
<reference evidence="1 2" key="1">
    <citation type="journal article" date="2016" name="PLoS Pathog.">
        <title>Biosynthesis of antibiotic leucinostatins in bio-control fungus Purpureocillium lilacinum and their inhibition on phytophthora revealed by genome mining.</title>
        <authorList>
            <person name="Wang G."/>
            <person name="Liu Z."/>
            <person name="Lin R."/>
            <person name="Li E."/>
            <person name="Mao Z."/>
            <person name="Ling J."/>
            <person name="Yang Y."/>
            <person name="Yin W.B."/>
            <person name="Xie B."/>
        </authorList>
    </citation>
    <scope>NUCLEOTIDE SEQUENCE [LARGE SCALE GENOMIC DNA]</scope>
    <source>
        <strain evidence="1">170</strain>
    </source>
</reference>
<dbReference type="RefSeq" id="XP_018145192.1">
    <property type="nucleotide sequence ID" value="XM_018293569.1"/>
</dbReference>
<dbReference type="EMBL" id="LSBJ02000003">
    <property type="protein sequence ID" value="OAQ68342.1"/>
    <property type="molecule type" value="Genomic_DNA"/>
</dbReference>
<name>A0A179FRV7_METCM</name>
<dbReference type="GeneID" id="28857563"/>
<evidence type="ECO:0000313" key="2">
    <source>
        <dbReference type="Proteomes" id="UP000078397"/>
    </source>
</evidence>
<evidence type="ECO:0000313" key="1">
    <source>
        <dbReference type="EMBL" id="OAQ68342.1"/>
    </source>
</evidence>
<proteinExistence type="predicted"/>
<protein>
    <submittedName>
        <fullName evidence="1">Uncharacterized protein</fullName>
    </submittedName>
</protein>
<accession>A0A179FRV7</accession>
<keyword evidence="2" id="KW-1185">Reference proteome</keyword>
<dbReference type="AlphaFoldDB" id="A0A179FRV7"/>
<gene>
    <name evidence="1" type="ORF">VFPPC_15816</name>
</gene>